<dbReference type="InterPro" id="IPR024079">
    <property type="entry name" value="MetalloPept_cat_dom_sf"/>
</dbReference>
<dbReference type="InterPro" id="IPR042252">
    <property type="entry name" value="MtfA_N"/>
</dbReference>
<evidence type="ECO:0008006" key="3">
    <source>
        <dbReference type="Google" id="ProtNLM"/>
    </source>
</evidence>
<evidence type="ECO:0000313" key="1">
    <source>
        <dbReference type="EMBL" id="SDD25046.1"/>
    </source>
</evidence>
<dbReference type="RefSeq" id="WP_087939690.1">
    <property type="nucleotide sequence ID" value="NZ_FNAC01000021.1"/>
</dbReference>
<dbReference type="Gene3D" id="1.10.472.150">
    <property type="entry name" value="Glucose-regulated metallo-peptidase M90, N-terminal domain"/>
    <property type="match status" value="1"/>
</dbReference>
<dbReference type="GO" id="GO:0005829">
    <property type="term" value="C:cytosol"/>
    <property type="evidence" value="ECO:0007669"/>
    <property type="project" value="TreeGrafter"/>
</dbReference>
<dbReference type="STRING" id="686796.SAMN04488104_102113"/>
<proteinExistence type="predicted"/>
<dbReference type="CDD" id="cd20170">
    <property type="entry name" value="Peptidase_M90-like"/>
    <property type="match status" value="1"/>
</dbReference>
<reference evidence="2" key="1">
    <citation type="submission" date="2016-10" db="EMBL/GenBank/DDBJ databases">
        <authorList>
            <person name="Varghese N."/>
            <person name="Submissions S."/>
        </authorList>
    </citation>
    <scope>NUCLEOTIDE SEQUENCE [LARGE SCALE GENOMIC DNA]</scope>
    <source>
        <strain evidence="2">DSM 23095</strain>
    </source>
</reference>
<sequence length="255" mass="29992">MPFSIQILSFVANSIHRFGLWIFRYRLSQSEILILEDLCRYYRALKPEHQKEFRKKLTYVLTTKKFFPRGGLKEISPEMKILIGATIVQVTFGLPSVTLSHFSKILLYPDRYISTISKTYHRGEVNPRLGIIVLSWPCFIEGFLDKEDGVNLGIHEVAHALKLENWIHSNDEFNFLNPQIWQQYEEIAHREINRIRTGVSDFFRKRAAENEHEFFAVALENFFERPKQFKGEFPELYRALVGLLRQDPLVLASKK</sequence>
<dbReference type="Proteomes" id="UP000199060">
    <property type="component" value="Unassembled WGS sequence"/>
</dbReference>
<dbReference type="Pfam" id="PF06167">
    <property type="entry name" value="Peptidase_M90"/>
    <property type="match status" value="1"/>
</dbReference>
<dbReference type="AlphaFoldDB" id="A0A1G6T923"/>
<dbReference type="SUPFAM" id="SSF55486">
    <property type="entry name" value="Metalloproteases ('zincins'), catalytic domain"/>
    <property type="match status" value="1"/>
</dbReference>
<organism evidence="1 2">
    <name type="scientific">Algoriphagus faecimaris</name>
    <dbReference type="NCBI Taxonomy" id="686796"/>
    <lineage>
        <taxon>Bacteria</taxon>
        <taxon>Pseudomonadati</taxon>
        <taxon>Bacteroidota</taxon>
        <taxon>Cytophagia</taxon>
        <taxon>Cytophagales</taxon>
        <taxon>Cyclobacteriaceae</taxon>
        <taxon>Algoriphagus</taxon>
    </lineage>
</organism>
<dbReference type="PANTHER" id="PTHR30164:SF2">
    <property type="entry name" value="PROTEIN MTFA"/>
    <property type="match status" value="1"/>
</dbReference>
<name>A0A1G6T923_9BACT</name>
<dbReference type="OrthoDB" id="9786424at2"/>
<dbReference type="GO" id="GO:0004177">
    <property type="term" value="F:aminopeptidase activity"/>
    <property type="evidence" value="ECO:0007669"/>
    <property type="project" value="TreeGrafter"/>
</dbReference>
<dbReference type="GO" id="GO:0008237">
    <property type="term" value="F:metallopeptidase activity"/>
    <property type="evidence" value="ECO:0007669"/>
    <property type="project" value="InterPro"/>
</dbReference>
<evidence type="ECO:0000313" key="2">
    <source>
        <dbReference type="Proteomes" id="UP000199060"/>
    </source>
</evidence>
<dbReference type="Gene3D" id="3.40.390.10">
    <property type="entry name" value="Collagenase (Catalytic Domain)"/>
    <property type="match status" value="1"/>
</dbReference>
<accession>A0A1G6T923</accession>
<protein>
    <recommendedName>
        <fullName evidence="3">DgsA anti-repressor MtfA</fullName>
    </recommendedName>
</protein>
<gene>
    <name evidence="1" type="ORF">SAMN04488104_102113</name>
</gene>
<dbReference type="EMBL" id="FNAC01000021">
    <property type="protein sequence ID" value="SDD25046.1"/>
    <property type="molecule type" value="Genomic_DNA"/>
</dbReference>
<dbReference type="InterPro" id="IPR010384">
    <property type="entry name" value="MtfA_fam"/>
</dbReference>
<keyword evidence="2" id="KW-1185">Reference proteome</keyword>
<dbReference type="PANTHER" id="PTHR30164">
    <property type="entry name" value="MTFA PEPTIDASE"/>
    <property type="match status" value="1"/>
</dbReference>